<dbReference type="STRING" id="85643.Tmz1t_0680"/>
<dbReference type="OrthoDB" id="9788139at2"/>
<dbReference type="eggNOG" id="ENOG502Z9TM">
    <property type="taxonomic scope" value="Bacteria"/>
</dbReference>
<evidence type="ECO:0000313" key="4">
    <source>
        <dbReference type="Proteomes" id="UP000002186"/>
    </source>
</evidence>
<sequence length="336" mass="36157">MIFQPAIIALLLAAGLSVAMLAVASPFALQLIRHWDLGSGSERQLRLERLTYLFSMMVALVCGLQVLSTLLFVFNADRMSVMFVGAMCAVGTLNANAYGFPALYAQLVAFFFAATWLAINRLDNQARDYPLTRIKYRLLLAYAPLAAAVLYLQFNYFIRLEADVITSCCGSLFSEEADTVASEVSALAPARAMSVFYATLGGAILLAAWHWKSGGHRLWSGLAVGTASVAAFFAALAGVVAFVSLYIYEHPHHHCPFCILKPEYGYQGYLLYIPLFAAAAAGLAAGVLRMFGGRPSLATLAPQASARLAGIAAAGFVLFMLVASVMVLRSNLILLD</sequence>
<dbReference type="EMBL" id="SSFD01000328">
    <property type="protein sequence ID" value="TXH79955.1"/>
    <property type="molecule type" value="Genomic_DNA"/>
</dbReference>
<protein>
    <submittedName>
        <fullName evidence="2">Uncharacterized protein</fullName>
    </submittedName>
</protein>
<feature type="transmembrane region" description="Helical" evidence="1">
    <location>
        <begin position="134"/>
        <end position="154"/>
    </location>
</feature>
<gene>
    <name evidence="2" type="ordered locus">Tmz1t_0680</name>
    <name evidence="3" type="ORF">E6Q80_19465</name>
</gene>
<reference evidence="4" key="1">
    <citation type="submission" date="2009-05" db="EMBL/GenBank/DDBJ databases">
        <title>Complete sequence of chromosome of Thauera sp. MZ1T.</title>
        <authorList>
            <consortium name="US DOE Joint Genome Institute"/>
            <person name="Lucas S."/>
            <person name="Copeland A."/>
            <person name="Lapidus A."/>
            <person name="Glavina del Rio T."/>
            <person name="Dalin E."/>
            <person name="Tice H."/>
            <person name="Bruce D."/>
            <person name="Goodwin L."/>
            <person name="Pitluck S."/>
            <person name="Sims D."/>
            <person name="Brettin T."/>
            <person name="Detter J.C."/>
            <person name="Han C."/>
            <person name="Larimer F."/>
            <person name="Land M."/>
            <person name="Hauser L."/>
            <person name="Kyrpides N."/>
            <person name="Mikhailova N."/>
            <person name="Sayler G.S."/>
        </authorList>
    </citation>
    <scope>NUCLEOTIDE SEQUENCE [LARGE SCALE GENOMIC DNA]</scope>
    <source>
        <strain evidence="4">MZ1T</strain>
    </source>
</reference>
<keyword evidence="1" id="KW-0472">Membrane</keyword>
<reference evidence="2 4" key="2">
    <citation type="journal article" date="2012" name="Stand. Genomic Sci.">
        <title>Complete genome sequence of Thauera aminoaromatica strain MZ1T.</title>
        <authorList>
            <person name="Jiang K."/>
            <person name="Sanseverino J."/>
            <person name="Chauhan A."/>
            <person name="Lucas S."/>
            <person name="Copeland A."/>
            <person name="Lapidus A."/>
            <person name="Del Rio T.G."/>
            <person name="Dalin E."/>
            <person name="Tice H."/>
            <person name="Bruce D."/>
            <person name="Goodwin L."/>
            <person name="Pitluck S."/>
            <person name="Sims D."/>
            <person name="Brettin T."/>
            <person name="Detter J.C."/>
            <person name="Han C."/>
            <person name="Chang Y.J."/>
            <person name="Larimer F."/>
            <person name="Land M."/>
            <person name="Hauser L."/>
            <person name="Kyrpides N.C."/>
            <person name="Mikhailova N."/>
            <person name="Moser S."/>
            <person name="Jegier P."/>
            <person name="Close D."/>
            <person name="Debruyn J.M."/>
            <person name="Wang Y."/>
            <person name="Layton A.C."/>
            <person name="Allen M.S."/>
            <person name="Sayler G.S."/>
        </authorList>
    </citation>
    <scope>NUCLEOTIDE SEQUENCE [LARGE SCALE GENOMIC DNA]</scope>
    <source>
        <strain evidence="2 4">MZ1T</strain>
    </source>
</reference>
<keyword evidence="4" id="KW-1185">Reference proteome</keyword>
<proteinExistence type="predicted"/>
<feature type="transmembrane region" description="Helical" evidence="1">
    <location>
        <begin position="192"/>
        <end position="211"/>
    </location>
</feature>
<keyword evidence="1" id="KW-1133">Transmembrane helix</keyword>
<feature type="transmembrane region" description="Helical" evidence="1">
    <location>
        <begin position="104"/>
        <end position="122"/>
    </location>
</feature>
<feature type="transmembrane region" description="Helical" evidence="1">
    <location>
        <begin position="308"/>
        <end position="328"/>
    </location>
</feature>
<evidence type="ECO:0000313" key="2">
    <source>
        <dbReference type="EMBL" id="ACK53452.1"/>
    </source>
</evidence>
<accession>A0A5C7SAI9</accession>
<reference evidence="3 5" key="3">
    <citation type="submission" date="2018-09" db="EMBL/GenBank/DDBJ databases">
        <title>Metagenome Assembled Genomes from an Advanced Water Purification Facility.</title>
        <authorList>
            <person name="Stamps B.W."/>
            <person name="Spear J.R."/>
        </authorList>
    </citation>
    <scope>NUCLEOTIDE SEQUENCE [LARGE SCALE GENOMIC DNA]</scope>
    <source>
        <strain evidence="3">Bin_27_1</strain>
    </source>
</reference>
<evidence type="ECO:0000313" key="5">
    <source>
        <dbReference type="Proteomes" id="UP000321192"/>
    </source>
</evidence>
<feature type="transmembrane region" description="Helical" evidence="1">
    <location>
        <begin position="52"/>
        <end position="74"/>
    </location>
</feature>
<dbReference type="Proteomes" id="UP000321192">
    <property type="component" value="Unassembled WGS sequence"/>
</dbReference>
<evidence type="ECO:0000256" key="1">
    <source>
        <dbReference type="SAM" id="Phobius"/>
    </source>
</evidence>
<dbReference type="EMBL" id="CP001281">
    <property type="protein sequence ID" value="ACK53452.1"/>
    <property type="molecule type" value="Genomic_DNA"/>
</dbReference>
<dbReference type="AlphaFoldDB" id="C4ZN40"/>
<accession>C4ZN40</accession>
<name>C4ZN40_THASP</name>
<dbReference type="KEGG" id="tmz:Tmz1t_0680"/>
<feature type="transmembrane region" description="Helical" evidence="1">
    <location>
        <begin position="223"/>
        <end position="248"/>
    </location>
</feature>
<feature type="transmembrane region" description="Helical" evidence="1">
    <location>
        <begin position="268"/>
        <end position="288"/>
    </location>
</feature>
<dbReference type="Proteomes" id="UP000002186">
    <property type="component" value="Chromosome"/>
</dbReference>
<dbReference type="RefSeq" id="WP_004305163.1">
    <property type="nucleotide sequence ID" value="NC_011662.2"/>
</dbReference>
<dbReference type="HOGENOM" id="CLU_071530_0_0_4"/>
<evidence type="ECO:0000313" key="3">
    <source>
        <dbReference type="EMBL" id="TXH79955.1"/>
    </source>
</evidence>
<organism evidence="2 4">
    <name type="scientific">Thauera aminoaromatica</name>
    <dbReference type="NCBI Taxonomy" id="164330"/>
    <lineage>
        <taxon>Bacteria</taxon>
        <taxon>Pseudomonadati</taxon>
        <taxon>Pseudomonadota</taxon>
        <taxon>Betaproteobacteria</taxon>
        <taxon>Rhodocyclales</taxon>
        <taxon>Zoogloeaceae</taxon>
        <taxon>Thauera</taxon>
    </lineage>
</organism>
<keyword evidence="1" id="KW-0812">Transmembrane</keyword>